<sequence length="280" mass="30754">MPSHPSCRTDVPQSTCPLGSTRLNRVSGCCPVPSWLARGKAMEWYKRGPVGSWATPSPWEQPEACLALGPSLSPHWHLQSALVESDGPRWLHDTDLETCTVGWGTHPSLGWAAWGGSVWKRDLQGEAWSPQNRGISRLLIVVLVCSFNCEKEPQTFLGALCGHWGLVTWICAPGLSGQIGAGRLGLVPCLRVESALPSRLGLHLGSRDPVAAAGSGCWWWQCSVIVTEKTNILLRYLHQQWDKKNAAKKRDQEQVELEGESSAPPRKVARTDSPDMHEDT</sequence>
<reference evidence="1" key="2">
    <citation type="submission" date="2025-08" db="UniProtKB">
        <authorList>
            <consortium name="Ensembl"/>
        </authorList>
    </citation>
    <scope>IDENTIFICATION</scope>
</reference>
<name>A0AC11DSL4_SHEEP</name>
<reference evidence="1" key="3">
    <citation type="submission" date="2025-09" db="UniProtKB">
        <authorList>
            <consortium name="Ensembl"/>
        </authorList>
    </citation>
    <scope>IDENTIFICATION</scope>
</reference>
<protein>
    <submittedName>
        <fullName evidence="1">Uncharacterized protein</fullName>
    </submittedName>
</protein>
<dbReference type="Ensembl" id="ENSOART00020046213.1">
    <property type="protein sequence ID" value="ENSOARP00020048150.1"/>
    <property type="gene ID" value="ENSOARG00020011597.2"/>
</dbReference>
<gene>
    <name evidence="1" type="primary">DDA1</name>
</gene>
<organism evidence="1">
    <name type="scientific">Ovis aries</name>
    <name type="common">Sheep</name>
    <dbReference type="NCBI Taxonomy" id="9940"/>
    <lineage>
        <taxon>Eukaryota</taxon>
        <taxon>Metazoa</taxon>
        <taxon>Chordata</taxon>
        <taxon>Craniata</taxon>
        <taxon>Vertebrata</taxon>
        <taxon>Euteleostomi</taxon>
        <taxon>Mammalia</taxon>
        <taxon>Eutheria</taxon>
        <taxon>Laurasiatheria</taxon>
        <taxon>Artiodactyla</taxon>
        <taxon>Ruminantia</taxon>
        <taxon>Pecora</taxon>
        <taxon>Bovidae</taxon>
        <taxon>Caprinae</taxon>
        <taxon>Ovis</taxon>
    </lineage>
</organism>
<accession>A0AC11DSL4</accession>
<proteinExistence type="predicted"/>
<evidence type="ECO:0000313" key="1">
    <source>
        <dbReference type="Ensembl" id="ENSOARP00020048150.1"/>
    </source>
</evidence>
<reference evidence="1" key="1">
    <citation type="submission" date="2020-11" db="EMBL/GenBank/DDBJ databases">
        <authorList>
            <person name="Davenport K.M."/>
            <person name="Bickhart D.M."/>
            <person name="Smith T.P.L."/>
            <person name="Murdoch B.M."/>
            <person name="Rosen B.D."/>
        </authorList>
    </citation>
    <scope>NUCLEOTIDE SEQUENCE [LARGE SCALE GENOMIC DNA]</scope>
    <source>
        <strain evidence="1">OAR_USU_Benz2616</strain>
    </source>
</reference>